<evidence type="ECO:0000313" key="16">
    <source>
        <dbReference type="Proteomes" id="UP000199086"/>
    </source>
</evidence>
<dbReference type="OrthoDB" id="9782546at2"/>
<sequence>MTSTTTSPDTAGTGTVLPWPEETTRALEAAGLDPLHVAEVADRTLAEDLQWGPDVTSEATLPAEATGTADVVVRRPGCLAGVPVAAAVLYTLAAAQGVDLTVQTVAADGDRVGTGDVVLTATGPLRTLLTAERSMLNILCQLSGVATATAAWADALAGTPTRVRDTRKTVPGLRVLQKYAVRCGGGVNHRMGLGDAALVKDNHVAAAGSVAAAFRAVREYAPQTAVEVECDTLAQVAEAIEAGADLVLLDNMDADTVSEAVALTRPAGVRTEASGGLTLADAPAYGRTGVDYISVGALTHSAPVLDLAFDLRA</sequence>
<comment type="function">
    <text evidence="1">Involved in the catabolism of quinolinic acid (QA).</text>
</comment>
<feature type="binding site" evidence="12">
    <location>
        <position position="229"/>
    </location>
    <ligand>
        <name>substrate</name>
    </ligand>
</feature>
<evidence type="ECO:0000256" key="2">
    <source>
        <dbReference type="ARBA" id="ARBA00004893"/>
    </source>
</evidence>
<feature type="binding site" evidence="12">
    <location>
        <position position="190"/>
    </location>
    <ligand>
        <name>substrate</name>
    </ligand>
</feature>
<dbReference type="EC" id="2.4.2.19" evidence="4"/>
<dbReference type="SUPFAM" id="SSF54675">
    <property type="entry name" value="Nicotinate/Quinolinate PRTase N-terminal domain-like"/>
    <property type="match status" value="1"/>
</dbReference>
<dbReference type="Gene3D" id="3.20.20.70">
    <property type="entry name" value="Aldolase class I"/>
    <property type="match status" value="1"/>
</dbReference>
<feature type="domain" description="Quinolinate phosphoribosyl transferase N-terminal" evidence="14">
    <location>
        <begin position="54"/>
        <end position="143"/>
    </location>
</feature>
<reference evidence="15 16" key="1">
    <citation type="submission" date="2016-06" db="EMBL/GenBank/DDBJ databases">
        <authorList>
            <person name="Olsen C.W."/>
            <person name="Carey S."/>
            <person name="Hinshaw L."/>
            <person name="Karasin A.I."/>
        </authorList>
    </citation>
    <scope>NUCLEOTIDE SEQUENCE [LARGE SCALE GENOMIC DNA]</scope>
    <source>
        <strain evidence="15 16">LZ-22</strain>
    </source>
</reference>
<evidence type="ECO:0000256" key="1">
    <source>
        <dbReference type="ARBA" id="ARBA00003237"/>
    </source>
</evidence>
<dbReference type="GO" id="GO:0034213">
    <property type="term" value="P:quinolinate catabolic process"/>
    <property type="evidence" value="ECO:0007669"/>
    <property type="project" value="TreeGrafter"/>
</dbReference>
<dbReference type="InterPro" id="IPR004393">
    <property type="entry name" value="NadC"/>
</dbReference>
<proteinExistence type="inferred from homology"/>
<dbReference type="Proteomes" id="UP000199086">
    <property type="component" value="Unassembled WGS sequence"/>
</dbReference>
<dbReference type="InterPro" id="IPR013785">
    <property type="entry name" value="Aldolase_TIM"/>
</dbReference>
<protein>
    <recommendedName>
        <fullName evidence="5">Nicotinate-nucleotide pyrophosphorylase [carboxylating]</fullName>
        <ecNumber evidence="4">2.4.2.19</ecNumber>
    </recommendedName>
    <alternativeName>
        <fullName evidence="9">Quinolinate phosphoribosyltransferase [decarboxylating]</fullName>
    </alternativeName>
</protein>
<dbReference type="CDD" id="cd01572">
    <property type="entry name" value="QPRTase"/>
    <property type="match status" value="1"/>
</dbReference>
<dbReference type="InterPro" id="IPR027277">
    <property type="entry name" value="NadC/ModD"/>
</dbReference>
<dbReference type="GO" id="GO:0009435">
    <property type="term" value="P:NAD+ biosynthetic process"/>
    <property type="evidence" value="ECO:0007669"/>
    <property type="project" value="UniProtKB-UniPathway"/>
</dbReference>
<keyword evidence="8 11" id="KW-0808">Transferase</keyword>
<feature type="binding site" evidence="12">
    <location>
        <position position="133"/>
    </location>
    <ligand>
        <name>substrate</name>
    </ligand>
</feature>
<dbReference type="Gene3D" id="3.90.1170.20">
    <property type="entry name" value="Quinolinate phosphoribosyl transferase, N-terminal domain"/>
    <property type="match status" value="1"/>
</dbReference>
<keyword evidence="6" id="KW-0662">Pyridine nucleotide biosynthesis</keyword>
<comment type="pathway">
    <text evidence="2">Cofactor biosynthesis; NAD(+) biosynthesis; nicotinate D-ribonucleotide from quinolinate: step 1/1.</text>
</comment>
<dbReference type="PANTHER" id="PTHR32179:SF3">
    <property type="entry name" value="NICOTINATE-NUCLEOTIDE PYROPHOSPHORYLASE [CARBOXYLATING]"/>
    <property type="match status" value="1"/>
</dbReference>
<evidence type="ECO:0000256" key="7">
    <source>
        <dbReference type="ARBA" id="ARBA00022676"/>
    </source>
</evidence>
<evidence type="ECO:0000313" key="15">
    <source>
        <dbReference type="EMBL" id="SDB80082.1"/>
    </source>
</evidence>
<evidence type="ECO:0000256" key="10">
    <source>
        <dbReference type="ARBA" id="ARBA00047445"/>
    </source>
</evidence>
<feature type="binding site" evidence="12">
    <location>
        <begin position="274"/>
        <end position="276"/>
    </location>
    <ligand>
        <name>substrate</name>
    </ligand>
</feature>
<dbReference type="RefSeq" id="WP_092605732.1">
    <property type="nucleotide sequence ID" value="NZ_FMYF01000001.1"/>
</dbReference>
<evidence type="ECO:0000256" key="12">
    <source>
        <dbReference type="PIRSR" id="PIRSR006250-1"/>
    </source>
</evidence>
<evidence type="ECO:0000256" key="5">
    <source>
        <dbReference type="ARBA" id="ARBA00020990"/>
    </source>
</evidence>
<evidence type="ECO:0000256" key="9">
    <source>
        <dbReference type="ARBA" id="ARBA00033102"/>
    </source>
</evidence>
<keyword evidence="7 11" id="KW-0328">Glycosyltransferase</keyword>
<dbReference type="InterPro" id="IPR037128">
    <property type="entry name" value="Quinolinate_PRibosylTase_N_sf"/>
</dbReference>
<organism evidence="15 16">
    <name type="scientific">Raineyella antarctica</name>
    <dbReference type="NCBI Taxonomy" id="1577474"/>
    <lineage>
        <taxon>Bacteria</taxon>
        <taxon>Bacillati</taxon>
        <taxon>Actinomycetota</taxon>
        <taxon>Actinomycetes</taxon>
        <taxon>Propionibacteriales</taxon>
        <taxon>Propionibacteriaceae</taxon>
        <taxon>Raineyella</taxon>
    </lineage>
</organism>
<dbReference type="PIRSF" id="PIRSF006250">
    <property type="entry name" value="NadC_ModD"/>
    <property type="match status" value="1"/>
</dbReference>
<dbReference type="InterPro" id="IPR002638">
    <property type="entry name" value="Quinolinate_PRibosylTrfase_C"/>
</dbReference>
<dbReference type="PANTHER" id="PTHR32179">
    <property type="entry name" value="NICOTINATE-NUCLEOTIDE PYROPHOSPHORYLASE [CARBOXYLATING]"/>
    <property type="match status" value="1"/>
</dbReference>
<feature type="domain" description="Quinolinate phosphoribosyl transferase C-terminal" evidence="13">
    <location>
        <begin position="145"/>
        <end position="309"/>
    </location>
</feature>
<comment type="catalytic activity">
    <reaction evidence="10">
        <text>nicotinate beta-D-ribonucleotide + CO2 + diphosphate = quinolinate + 5-phospho-alpha-D-ribose 1-diphosphate + 2 H(+)</text>
        <dbReference type="Rhea" id="RHEA:12733"/>
        <dbReference type="ChEBI" id="CHEBI:15378"/>
        <dbReference type="ChEBI" id="CHEBI:16526"/>
        <dbReference type="ChEBI" id="CHEBI:29959"/>
        <dbReference type="ChEBI" id="CHEBI:33019"/>
        <dbReference type="ChEBI" id="CHEBI:57502"/>
        <dbReference type="ChEBI" id="CHEBI:58017"/>
        <dbReference type="EC" id="2.4.2.19"/>
    </reaction>
</comment>
<evidence type="ECO:0000256" key="3">
    <source>
        <dbReference type="ARBA" id="ARBA00009400"/>
    </source>
</evidence>
<feature type="binding site" evidence="12">
    <location>
        <position position="200"/>
    </location>
    <ligand>
        <name>substrate</name>
    </ligand>
</feature>
<dbReference type="NCBIfam" id="TIGR00078">
    <property type="entry name" value="nadC"/>
    <property type="match status" value="1"/>
</dbReference>
<evidence type="ECO:0000259" key="13">
    <source>
        <dbReference type="Pfam" id="PF01729"/>
    </source>
</evidence>
<comment type="similarity">
    <text evidence="3 11">Belongs to the NadC/ModD family.</text>
</comment>
<dbReference type="FunFam" id="3.20.20.70:FF:000030">
    <property type="entry name" value="Nicotinate-nucleotide pyrophosphorylase, carboxylating"/>
    <property type="match status" value="1"/>
</dbReference>
<feature type="binding site" evidence="12">
    <location>
        <begin position="295"/>
        <end position="297"/>
    </location>
    <ligand>
        <name>substrate</name>
    </ligand>
</feature>
<feature type="binding site" evidence="12">
    <location>
        <begin position="166"/>
        <end position="168"/>
    </location>
    <ligand>
        <name>substrate</name>
    </ligand>
</feature>
<evidence type="ECO:0000256" key="8">
    <source>
        <dbReference type="ARBA" id="ARBA00022679"/>
    </source>
</evidence>
<dbReference type="GO" id="GO:0004514">
    <property type="term" value="F:nicotinate-nucleotide diphosphorylase (carboxylating) activity"/>
    <property type="evidence" value="ECO:0007669"/>
    <property type="project" value="UniProtKB-EC"/>
</dbReference>
<dbReference type="InterPro" id="IPR036068">
    <property type="entry name" value="Nicotinate_pribotase-like_C"/>
</dbReference>
<dbReference type="UniPathway" id="UPA00253">
    <property type="reaction ID" value="UER00331"/>
</dbReference>
<gene>
    <name evidence="15" type="ORF">GA0111570_101357</name>
</gene>
<evidence type="ECO:0000256" key="6">
    <source>
        <dbReference type="ARBA" id="ARBA00022642"/>
    </source>
</evidence>
<dbReference type="SUPFAM" id="SSF51690">
    <property type="entry name" value="Nicotinate/Quinolinate PRTase C-terminal domain-like"/>
    <property type="match status" value="1"/>
</dbReference>
<dbReference type="Pfam" id="PF01729">
    <property type="entry name" value="QRPTase_C"/>
    <property type="match status" value="1"/>
</dbReference>
<evidence type="ECO:0000259" key="14">
    <source>
        <dbReference type="Pfam" id="PF02749"/>
    </source>
</evidence>
<dbReference type="EMBL" id="FMYF01000001">
    <property type="protein sequence ID" value="SDB80082.1"/>
    <property type="molecule type" value="Genomic_DNA"/>
</dbReference>
<feature type="binding site" evidence="12">
    <location>
        <position position="250"/>
    </location>
    <ligand>
        <name>substrate</name>
    </ligand>
</feature>
<dbReference type="GO" id="GO:0005737">
    <property type="term" value="C:cytoplasm"/>
    <property type="evidence" value="ECO:0007669"/>
    <property type="project" value="TreeGrafter"/>
</dbReference>
<accession>A0A1G6GDK0</accession>
<evidence type="ECO:0000256" key="4">
    <source>
        <dbReference type="ARBA" id="ARBA00011944"/>
    </source>
</evidence>
<dbReference type="AlphaFoldDB" id="A0A1G6GDK0"/>
<dbReference type="STRING" id="1577474.GA0111570_101357"/>
<evidence type="ECO:0000256" key="11">
    <source>
        <dbReference type="PIRNR" id="PIRNR006250"/>
    </source>
</evidence>
<keyword evidence="16" id="KW-1185">Reference proteome</keyword>
<dbReference type="InterPro" id="IPR022412">
    <property type="entry name" value="Quinolinate_PRibosylTrfase_N"/>
</dbReference>
<name>A0A1G6GDK0_9ACTN</name>
<dbReference type="Pfam" id="PF02749">
    <property type="entry name" value="QRPTase_N"/>
    <property type="match status" value="1"/>
</dbReference>